<dbReference type="GO" id="GO:0006508">
    <property type="term" value="P:proteolysis"/>
    <property type="evidence" value="ECO:0007669"/>
    <property type="project" value="UniProtKB-KW"/>
</dbReference>
<reference evidence="10 11" key="1">
    <citation type="submission" date="2024-04" db="EMBL/GenBank/DDBJ databases">
        <title>The reference genome of an endangered Asteraceae, Deinandra increscens subsp. villosa, native to the Central Coast of California.</title>
        <authorList>
            <person name="Guilliams M."/>
            <person name="Hasenstab-Lehman K."/>
            <person name="Meyer R."/>
            <person name="Mcevoy S."/>
        </authorList>
    </citation>
    <scope>NUCLEOTIDE SEQUENCE [LARGE SCALE GENOMIC DNA]</scope>
    <source>
        <tissue evidence="10">Leaf</tissue>
    </source>
</reference>
<gene>
    <name evidence="10" type="ORF">SSX86_012813</name>
</gene>
<dbReference type="Pfam" id="PF14543">
    <property type="entry name" value="TAXi_N"/>
    <property type="match status" value="1"/>
</dbReference>
<dbReference type="PRINTS" id="PR00792">
    <property type="entry name" value="PEPSIN"/>
</dbReference>
<feature type="active site" evidence="6">
    <location>
        <position position="341"/>
    </location>
</feature>
<dbReference type="Pfam" id="PF14541">
    <property type="entry name" value="TAXi_C"/>
    <property type="match status" value="1"/>
</dbReference>
<keyword evidence="11" id="KW-1185">Reference proteome</keyword>
<dbReference type="InterPro" id="IPR001461">
    <property type="entry name" value="Aspartic_peptidase_A1"/>
</dbReference>
<evidence type="ECO:0000256" key="4">
    <source>
        <dbReference type="ARBA" id="ARBA00022801"/>
    </source>
</evidence>
<keyword evidence="2" id="KW-0645">Protease</keyword>
<keyword evidence="7" id="KW-0472">Membrane</keyword>
<keyword evidence="4" id="KW-0378">Hydrolase</keyword>
<evidence type="ECO:0000256" key="2">
    <source>
        <dbReference type="ARBA" id="ARBA00022670"/>
    </source>
</evidence>
<evidence type="ECO:0000259" key="9">
    <source>
        <dbReference type="PROSITE" id="PS51767"/>
    </source>
</evidence>
<dbReference type="Gene3D" id="2.40.70.10">
    <property type="entry name" value="Acid Proteases"/>
    <property type="match status" value="2"/>
</dbReference>
<dbReference type="PANTHER" id="PTHR13683:SF685">
    <property type="entry name" value="EUKARYOTIC ASPARTYL PROTEASE FAMILY PROTEIN"/>
    <property type="match status" value="1"/>
</dbReference>
<proteinExistence type="inferred from homology"/>
<comment type="caution">
    <text evidence="10">The sequence shown here is derived from an EMBL/GenBank/DDBJ whole genome shotgun (WGS) entry which is preliminary data.</text>
</comment>
<dbReference type="InterPro" id="IPR032799">
    <property type="entry name" value="TAXi_C"/>
</dbReference>
<evidence type="ECO:0000256" key="1">
    <source>
        <dbReference type="ARBA" id="ARBA00007447"/>
    </source>
</evidence>
<keyword evidence="7" id="KW-1133">Transmembrane helix</keyword>
<evidence type="ECO:0000256" key="8">
    <source>
        <dbReference type="SAM" id="SignalP"/>
    </source>
</evidence>
<evidence type="ECO:0000256" key="7">
    <source>
        <dbReference type="SAM" id="Phobius"/>
    </source>
</evidence>
<evidence type="ECO:0000313" key="11">
    <source>
        <dbReference type="Proteomes" id="UP001408789"/>
    </source>
</evidence>
<organism evidence="10 11">
    <name type="scientific">Deinandra increscens subsp. villosa</name>
    <dbReference type="NCBI Taxonomy" id="3103831"/>
    <lineage>
        <taxon>Eukaryota</taxon>
        <taxon>Viridiplantae</taxon>
        <taxon>Streptophyta</taxon>
        <taxon>Embryophyta</taxon>
        <taxon>Tracheophyta</taxon>
        <taxon>Spermatophyta</taxon>
        <taxon>Magnoliopsida</taxon>
        <taxon>eudicotyledons</taxon>
        <taxon>Gunneridae</taxon>
        <taxon>Pentapetalae</taxon>
        <taxon>asterids</taxon>
        <taxon>campanulids</taxon>
        <taxon>Asterales</taxon>
        <taxon>Asteraceae</taxon>
        <taxon>Asteroideae</taxon>
        <taxon>Heliantheae alliance</taxon>
        <taxon>Madieae</taxon>
        <taxon>Madiinae</taxon>
        <taxon>Deinandra</taxon>
    </lineage>
</organism>
<dbReference type="InterPro" id="IPR034161">
    <property type="entry name" value="Pepsin-like_plant"/>
</dbReference>
<keyword evidence="7" id="KW-0812">Transmembrane</keyword>
<comment type="similarity">
    <text evidence="1">Belongs to the peptidase A1 family.</text>
</comment>
<feature type="active site" evidence="6">
    <location>
        <position position="101"/>
    </location>
</feature>
<sequence length="512" mass="55626">MAVIAVSSFVSLLFLASISVSLVASEHRHHHGAVFSVKSKFGGKERRLSALKAHDTNRHLQPLATSIDIHIGGTGRPDSVGLYYAKIGIGTPSKDYYVQVDTGSDITWVNCIQCQECLKKGYHGLDLTLYNPNASFTGKTVKCDEEICKDINGGIVTGCKANASCWYSESYGDKSSSTGYLVKDVVQYNSVSGDLETKLENGSVTFGLSTKFLCNLIVTNQVWSYTISLTRCGTIESGNLESSDEALDGIIGFGKSNASFISQLASSGKVKKMFAHCLDGDNGGGIFAVGHVVQPQVKSAHLIHDEPHYTVNVTGIEVGAEFLNLSTDSFGGVEKRRAVIDSGTTLAYLPEVIYKPLLNKIVARKSNMGLRILHDQYTCITFSGSVDEEFPSVTFHFENSLSLKAYPHDYLFLLDGLMCLGWQNNDMGSPSTRDTIVLGDLILSNKLVLYDLEKQTIGWTPYNCSTSIALKDEITGLVHLVGSHVLSSACILIIHRAITFLLLVSLLIIHAK</sequence>
<evidence type="ECO:0000256" key="3">
    <source>
        <dbReference type="ARBA" id="ARBA00022750"/>
    </source>
</evidence>
<protein>
    <recommendedName>
        <fullName evidence="9">Peptidase A1 domain-containing protein</fullName>
    </recommendedName>
</protein>
<name>A0AAP0GZ51_9ASTR</name>
<feature type="chain" id="PRO_5042907163" description="Peptidase A1 domain-containing protein" evidence="8">
    <location>
        <begin position="26"/>
        <end position="512"/>
    </location>
</feature>
<accession>A0AAP0GZ51</accession>
<evidence type="ECO:0000313" key="10">
    <source>
        <dbReference type="EMBL" id="KAK9068698.1"/>
    </source>
</evidence>
<feature type="signal peptide" evidence="8">
    <location>
        <begin position="1"/>
        <end position="25"/>
    </location>
</feature>
<evidence type="ECO:0000256" key="5">
    <source>
        <dbReference type="ARBA" id="ARBA00023180"/>
    </source>
</evidence>
<feature type="transmembrane region" description="Helical" evidence="7">
    <location>
        <begin position="485"/>
        <end position="509"/>
    </location>
</feature>
<dbReference type="EMBL" id="JBCNJP010000014">
    <property type="protein sequence ID" value="KAK9068698.1"/>
    <property type="molecule type" value="Genomic_DNA"/>
</dbReference>
<keyword evidence="3" id="KW-0064">Aspartyl protease</keyword>
<feature type="domain" description="Peptidase A1" evidence="9">
    <location>
        <begin position="83"/>
        <end position="460"/>
    </location>
</feature>
<keyword evidence="5" id="KW-0325">Glycoprotein</keyword>
<dbReference type="InterPro" id="IPR033121">
    <property type="entry name" value="PEPTIDASE_A1"/>
</dbReference>
<evidence type="ECO:0000256" key="6">
    <source>
        <dbReference type="PIRSR" id="PIRSR601461-1"/>
    </source>
</evidence>
<dbReference type="PROSITE" id="PS51767">
    <property type="entry name" value="PEPTIDASE_A1"/>
    <property type="match status" value="1"/>
</dbReference>
<keyword evidence="8" id="KW-0732">Signal</keyword>
<dbReference type="InterPro" id="IPR032861">
    <property type="entry name" value="TAXi_N"/>
</dbReference>
<dbReference type="CDD" id="cd05476">
    <property type="entry name" value="pepsin_A_like_plant"/>
    <property type="match status" value="1"/>
</dbReference>
<dbReference type="SUPFAM" id="SSF50630">
    <property type="entry name" value="Acid proteases"/>
    <property type="match status" value="1"/>
</dbReference>
<dbReference type="AlphaFoldDB" id="A0AAP0GZ51"/>
<dbReference type="Proteomes" id="UP001408789">
    <property type="component" value="Unassembled WGS sequence"/>
</dbReference>
<dbReference type="PANTHER" id="PTHR13683">
    <property type="entry name" value="ASPARTYL PROTEASES"/>
    <property type="match status" value="1"/>
</dbReference>
<dbReference type="InterPro" id="IPR021109">
    <property type="entry name" value="Peptidase_aspartic_dom_sf"/>
</dbReference>
<dbReference type="GO" id="GO:0004190">
    <property type="term" value="F:aspartic-type endopeptidase activity"/>
    <property type="evidence" value="ECO:0007669"/>
    <property type="project" value="UniProtKB-KW"/>
</dbReference>